<dbReference type="GeneID" id="14552471"/>
<dbReference type="Proteomes" id="UP000065473">
    <property type="component" value="Chromosome"/>
</dbReference>
<dbReference type="Proteomes" id="UP000060043">
    <property type="component" value="Chromosome"/>
</dbReference>
<evidence type="ECO:0000313" key="1">
    <source>
        <dbReference type="EMBL" id="ALU29934.1"/>
    </source>
</evidence>
<dbReference type="EMBL" id="CP013694">
    <property type="protein sequence ID" value="ALU29934.1"/>
    <property type="molecule type" value="Genomic_DNA"/>
</dbReference>
<evidence type="ECO:0000313" key="4">
    <source>
        <dbReference type="Proteomes" id="UP000065473"/>
    </source>
</evidence>
<evidence type="ECO:0000313" key="3">
    <source>
        <dbReference type="Proteomes" id="UP000060043"/>
    </source>
</evidence>
<dbReference type="EMBL" id="CP013695">
    <property type="protein sequence ID" value="ALU32677.1"/>
    <property type="molecule type" value="Genomic_DNA"/>
</dbReference>
<accession>A0A0U3GQV7</accession>
<organism evidence="2 3">
    <name type="scientific">Sulfolobus acidocaldarius</name>
    <dbReference type="NCBI Taxonomy" id="2285"/>
    <lineage>
        <taxon>Archaea</taxon>
        <taxon>Thermoproteota</taxon>
        <taxon>Thermoprotei</taxon>
        <taxon>Sulfolobales</taxon>
        <taxon>Sulfolobaceae</taxon>
        <taxon>Sulfolobus</taxon>
    </lineage>
</organism>
<name>A0A0U3GQV7_9CREN</name>
<gene>
    <name evidence="1" type="ORF">ATY89_08280</name>
    <name evidence="2" type="ORF">ATZ20_11300</name>
</gene>
<sequence length="165" mass="18484">MITEKIEKIAVLFTLIAFVFFSLFLMSLQTVNASSNVYSKYVYVDGTLFGKVIYRITHTQVWTSDEYGRVVYFEKPIVQISSPGSVFDVEKQTSANAVLTDPYNILSTSNSTIQVYVVLPFIGKVYLASGYFDVYMQAGGYGYCYAHVMAGLSNQNVDYYTGCFG</sequence>
<reference evidence="3 4" key="1">
    <citation type="submission" date="2015-12" db="EMBL/GenBank/DDBJ databases">
        <title>A stable core within a dynamic pangenome in Sulfolobus acidocaldarius.</title>
        <authorList>
            <person name="Anderson R."/>
            <person name="Kouris A."/>
            <person name="Seward C."/>
            <person name="Campbell K."/>
            <person name="Whitaker R."/>
        </authorList>
    </citation>
    <scope>NUCLEOTIDE SEQUENCE [LARGE SCALE GENOMIC DNA]</scope>
    <source>
        <strain evidence="1 4">GG12-C01-09</strain>
        <strain evidence="2 3">NG05B_CO5_07</strain>
    </source>
</reference>
<evidence type="ECO:0000313" key="2">
    <source>
        <dbReference type="EMBL" id="ALU32677.1"/>
    </source>
</evidence>
<protein>
    <submittedName>
        <fullName evidence="2">Uncharacterized protein</fullName>
    </submittedName>
</protein>
<dbReference type="RefSeq" id="WP_011278763.1">
    <property type="nucleotide sequence ID" value="NZ_BHWZ01000005.1"/>
</dbReference>
<dbReference type="AlphaFoldDB" id="A0A0U3GQV7"/>
<proteinExistence type="predicted"/>